<proteinExistence type="predicted"/>
<comment type="caution">
    <text evidence="2">The sequence shown here is derived from an EMBL/GenBank/DDBJ whole genome shotgun (WGS) entry which is preliminary data.</text>
</comment>
<feature type="transmembrane region" description="Helical" evidence="1">
    <location>
        <begin position="79"/>
        <end position="98"/>
    </location>
</feature>
<sequence>MHLNITHLEHVIIALIIQGALLRLASASVAGSIAVALLMGREIAQHEYRLGIQRGWEWGETLPVGMFEGVWRGWTLDSALDVVLPALACSLVVAVLSVKRRRALKQRY</sequence>
<evidence type="ECO:0000313" key="2">
    <source>
        <dbReference type="EMBL" id="KKO07639.1"/>
    </source>
</evidence>
<gene>
    <name evidence="2" type="ORF">LCGC14_0055950</name>
</gene>
<evidence type="ECO:0000256" key="1">
    <source>
        <dbReference type="SAM" id="Phobius"/>
    </source>
</evidence>
<accession>A0A0F9YSH1</accession>
<keyword evidence="1" id="KW-0812">Transmembrane</keyword>
<reference evidence="2" key="1">
    <citation type="journal article" date="2015" name="Nature">
        <title>Complex archaea that bridge the gap between prokaryotes and eukaryotes.</title>
        <authorList>
            <person name="Spang A."/>
            <person name="Saw J.H."/>
            <person name="Jorgensen S.L."/>
            <person name="Zaremba-Niedzwiedzka K."/>
            <person name="Martijn J."/>
            <person name="Lind A.E."/>
            <person name="van Eijk R."/>
            <person name="Schleper C."/>
            <person name="Guy L."/>
            <person name="Ettema T.J."/>
        </authorList>
    </citation>
    <scope>NUCLEOTIDE SEQUENCE</scope>
</reference>
<name>A0A0F9YSH1_9ZZZZ</name>
<keyword evidence="1" id="KW-0472">Membrane</keyword>
<organism evidence="2">
    <name type="scientific">marine sediment metagenome</name>
    <dbReference type="NCBI Taxonomy" id="412755"/>
    <lineage>
        <taxon>unclassified sequences</taxon>
        <taxon>metagenomes</taxon>
        <taxon>ecological metagenomes</taxon>
    </lineage>
</organism>
<dbReference type="AlphaFoldDB" id="A0A0F9YSH1"/>
<dbReference type="EMBL" id="LAZR01000012">
    <property type="protein sequence ID" value="KKO07639.1"/>
    <property type="molecule type" value="Genomic_DNA"/>
</dbReference>
<keyword evidence="1" id="KW-1133">Transmembrane helix</keyword>
<feature type="transmembrane region" description="Helical" evidence="1">
    <location>
        <begin position="12"/>
        <end position="39"/>
    </location>
</feature>
<protein>
    <submittedName>
        <fullName evidence="2">Uncharacterized protein</fullName>
    </submittedName>
</protein>